<dbReference type="InterPro" id="IPR015421">
    <property type="entry name" value="PyrdxlP-dep_Trfase_major"/>
</dbReference>
<dbReference type="GO" id="GO:0000271">
    <property type="term" value="P:polysaccharide biosynthetic process"/>
    <property type="evidence" value="ECO:0007669"/>
    <property type="project" value="TreeGrafter"/>
</dbReference>
<dbReference type="AlphaFoldDB" id="A0A2G1VQQ7"/>
<dbReference type="PANTHER" id="PTHR30244">
    <property type="entry name" value="TRANSAMINASE"/>
    <property type="match status" value="1"/>
</dbReference>
<comment type="similarity">
    <text evidence="2 5">Belongs to the DegT/DnrJ/EryC1 family.</text>
</comment>
<name>A0A2G1VQQ7_9FLAO</name>
<protein>
    <submittedName>
        <fullName evidence="6">Aminotransferase</fullName>
    </submittedName>
</protein>
<dbReference type="InterPro" id="IPR015422">
    <property type="entry name" value="PyrdxlP-dep_Trfase_small"/>
</dbReference>
<evidence type="ECO:0000256" key="1">
    <source>
        <dbReference type="ARBA" id="ARBA00022898"/>
    </source>
</evidence>
<proteinExistence type="inferred from homology"/>
<feature type="active site" description="Proton acceptor" evidence="3">
    <location>
        <position position="189"/>
    </location>
</feature>
<evidence type="ECO:0000256" key="5">
    <source>
        <dbReference type="RuleBase" id="RU004508"/>
    </source>
</evidence>
<dbReference type="Proteomes" id="UP000229433">
    <property type="component" value="Unassembled WGS sequence"/>
</dbReference>
<reference evidence="6 7" key="1">
    <citation type="submission" date="2017-08" db="EMBL/GenBank/DDBJ databases">
        <title>The whole genome shortgun sequences of strain Leeuwenhoekiella nanhaiensis G18 from the South China Sea.</title>
        <authorList>
            <person name="Liu Q."/>
        </authorList>
    </citation>
    <scope>NUCLEOTIDE SEQUENCE [LARGE SCALE GENOMIC DNA]</scope>
    <source>
        <strain evidence="6 7">G18</strain>
    </source>
</reference>
<keyword evidence="7" id="KW-1185">Reference proteome</keyword>
<keyword evidence="1 4" id="KW-0663">Pyridoxal phosphate</keyword>
<dbReference type="Gene3D" id="3.90.1150.10">
    <property type="entry name" value="Aspartate Aminotransferase, domain 1"/>
    <property type="match status" value="1"/>
</dbReference>
<accession>A0A2G1VQQ7</accession>
<evidence type="ECO:0000313" key="7">
    <source>
        <dbReference type="Proteomes" id="UP000229433"/>
    </source>
</evidence>
<keyword evidence="6" id="KW-0808">Transferase</keyword>
<organism evidence="6 7">
    <name type="scientific">Leeuwenhoekiella nanhaiensis</name>
    <dbReference type="NCBI Taxonomy" id="1655491"/>
    <lineage>
        <taxon>Bacteria</taxon>
        <taxon>Pseudomonadati</taxon>
        <taxon>Bacteroidota</taxon>
        <taxon>Flavobacteriia</taxon>
        <taxon>Flavobacteriales</taxon>
        <taxon>Flavobacteriaceae</taxon>
        <taxon>Leeuwenhoekiella</taxon>
    </lineage>
</organism>
<gene>
    <name evidence="6" type="ORF">CJ305_10880</name>
</gene>
<dbReference type="PIRSF" id="PIRSF000390">
    <property type="entry name" value="PLP_StrS"/>
    <property type="match status" value="1"/>
</dbReference>
<dbReference type="SUPFAM" id="SSF53383">
    <property type="entry name" value="PLP-dependent transferases"/>
    <property type="match status" value="1"/>
</dbReference>
<evidence type="ECO:0000256" key="2">
    <source>
        <dbReference type="ARBA" id="ARBA00037999"/>
    </source>
</evidence>
<feature type="modified residue" description="N6-(pyridoxal phosphate)lysine" evidence="4">
    <location>
        <position position="189"/>
    </location>
</feature>
<evidence type="ECO:0000256" key="3">
    <source>
        <dbReference type="PIRSR" id="PIRSR000390-1"/>
    </source>
</evidence>
<dbReference type="GO" id="GO:0008483">
    <property type="term" value="F:transaminase activity"/>
    <property type="evidence" value="ECO:0007669"/>
    <property type="project" value="UniProtKB-KW"/>
</dbReference>
<comment type="caution">
    <text evidence="6">The sequence shown here is derived from an EMBL/GenBank/DDBJ whole genome shotgun (WGS) entry which is preliminary data.</text>
</comment>
<evidence type="ECO:0000256" key="4">
    <source>
        <dbReference type="PIRSR" id="PIRSR000390-2"/>
    </source>
</evidence>
<dbReference type="PANTHER" id="PTHR30244:SF36">
    <property type="entry name" value="3-OXO-GLUCOSE-6-PHOSPHATE:GLUTAMATE AMINOTRANSFERASE"/>
    <property type="match status" value="1"/>
</dbReference>
<dbReference type="CDD" id="cd00616">
    <property type="entry name" value="AHBA_syn"/>
    <property type="match status" value="1"/>
</dbReference>
<sequence>MNIPFLDLKQINAPYEQRFKKRFEDFLGSGTYILGEAVSDFETAFARYCGTDFCVGTGNGFDALRLIFEAYKVKGKLASGDGVLLAANSYIATVLAVIQAGLKPVFVEAETQFFNIDLDKIGEPDTSVKALVVTHLYGQLGPIEALSAYAKKQQLLLIEDASQAHGAVVNGKRAGSFGDAAAFSFYPTKNLGALGDAGAVTTSDERLAKTIQSLRNYGRKDAQHYTSLGFNSRLDPLQACFLNEKLNDLDAQNNRRRQIASRYLKEIQNPEIRLPFFDFSSGHVFYVFVVLVNNRPHFLAYLNQNGIGSAIHYEVPPYKQEALKSFNHLSFPVTEAIAKSCVSIPLNPALTEAEVNRVITVLNAYHA</sequence>
<dbReference type="Gene3D" id="3.40.640.10">
    <property type="entry name" value="Type I PLP-dependent aspartate aminotransferase-like (Major domain)"/>
    <property type="match status" value="1"/>
</dbReference>
<evidence type="ECO:0000313" key="6">
    <source>
        <dbReference type="EMBL" id="PHQ29108.1"/>
    </source>
</evidence>
<keyword evidence="6" id="KW-0032">Aminotransferase</keyword>
<dbReference type="InterPro" id="IPR015424">
    <property type="entry name" value="PyrdxlP-dep_Trfase"/>
</dbReference>
<dbReference type="RefSeq" id="WP_099646310.1">
    <property type="nucleotide sequence ID" value="NZ_KZ319291.1"/>
</dbReference>
<dbReference type="OrthoDB" id="9804264at2"/>
<dbReference type="EMBL" id="NQXA01000008">
    <property type="protein sequence ID" value="PHQ29108.1"/>
    <property type="molecule type" value="Genomic_DNA"/>
</dbReference>
<dbReference type="Pfam" id="PF01041">
    <property type="entry name" value="DegT_DnrJ_EryC1"/>
    <property type="match status" value="1"/>
</dbReference>
<dbReference type="GO" id="GO:0030170">
    <property type="term" value="F:pyridoxal phosphate binding"/>
    <property type="evidence" value="ECO:0007669"/>
    <property type="project" value="TreeGrafter"/>
</dbReference>
<dbReference type="InterPro" id="IPR000653">
    <property type="entry name" value="DegT/StrS_aminotransferase"/>
</dbReference>